<name>A0A1I5VHT6_9PSEU</name>
<sequence length="247" mass="26714">MTAPTRTRTQQPPSRTRRRARATPATEETPDTPRRRQRAPRRTSQRGRTSAAERAYARRAQRADLVQREGDAPAPARRRVLLRRPRSRTSFVLLMMGLLAAGVAASLWLSTQAIADTYRLERLREDTAGLAERVDQLQREVTGLESPAALDERARRLGMVPGGDPARIVVAPDGTTTLVGEPKAAVAPPPPPPPSRPTAEPPADTERQPAPEQGAPADEGTDQQTDQQADQQGDVAPEQRAAGAGGD</sequence>
<keyword evidence="2" id="KW-0472">Membrane</keyword>
<accession>A0A1I5VHT6</accession>
<feature type="compositionally biased region" description="Basic residues" evidence="1">
    <location>
        <begin position="35"/>
        <end position="45"/>
    </location>
</feature>
<proteinExistence type="predicted"/>
<evidence type="ECO:0000313" key="4">
    <source>
        <dbReference type="Proteomes" id="UP000198727"/>
    </source>
</evidence>
<evidence type="ECO:0000313" key="3">
    <source>
        <dbReference type="EMBL" id="SFQ07104.1"/>
    </source>
</evidence>
<dbReference type="OrthoDB" id="4555900at2"/>
<reference evidence="4" key="1">
    <citation type="submission" date="2016-10" db="EMBL/GenBank/DDBJ databases">
        <authorList>
            <person name="Varghese N."/>
            <person name="Submissions S."/>
        </authorList>
    </citation>
    <scope>NUCLEOTIDE SEQUENCE [LARGE SCALE GENOMIC DNA]</scope>
    <source>
        <strain evidence="4">CGMCC 4.5579</strain>
    </source>
</reference>
<evidence type="ECO:0000256" key="1">
    <source>
        <dbReference type="SAM" id="MobiDB-lite"/>
    </source>
</evidence>
<keyword evidence="4" id="KW-1185">Reference proteome</keyword>
<gene>
    <name evidence="3" type="ORF">SAMN05421810_104380</name>
</gene>
<feature type="compositionally biased region" description="Low complexity" evidence="1">
    <location>
        <begin position="1"/>
        <end position="14"/>
    </location>
</feature>
<feature type="region of interest" description="Disordered" evidence="1">
    <location>
        <begin position="1"/>
        <end position="81"/>
    </location>
</feature>
<feature type="region of interest" description="Disordered" evidence="1">
    <location>
        <begin position="179"/>
        <end position="247"/>
    </location>
</feature>
<feature type="compositionally biased region" description="Pro residues" evidence="1">
    <location>
        <begin position="187"/>
        <end position="200"/>
    </location>
</feature>
<keyword evidence="2" id="KW-0812">Transmembrane</keyword>
<feature type="compositionally biased region" description="Low complexity" evidence="1">
    <location>
        <begin position="222"/>
        <end position="234"/>
    </location>
</feature>
<organism evidence="3 4">
    <name type="scientific">Amycolatopsis arida</name>
    <dbReference type="NCBI Taxonomy" id="587909"/>
    <lineage>
        <taxon>Bacteria</taxon>
        <taxon>Bacillati</taxon>
        <taxon>Actinomycetota</taxon>
        <taxon>Actinomycetes</taxon>
        <taxon>Pseudonocardiales</taxon>
        <taxon>Pseudonocardiaceae</taxon>
        <taxon>Amycolatopsis</taxon>
    </lineage>
</organism>
<feature type="transmembrane region" description="Helical" evidence="2">
    <location>
        <begin position="91"/>
        <end position="109"/>
    </location>
</feature>
<dbReference type="Proteomes" id="UP000198727">
    <property type="component" value="Unassembled WGS sequence"/>
</dbReference>
<dbReference type="RefSeq" id="WP_092530740.1">
    <property type="nucleotide sequence ID" value="NZ_FOWW01000004.1"/>
</dbReference>
<feature type="compositionally biased region" description="Basic and acidic residues" evidence="1">
    <location>
        <begin position="61"/>
        <end position="71"/>
    </location>
</feature>
<dbReference type="AlphaFoldDB" id="A0A1I5VHT6"/>
<evidence type="ECO:0000256" key="2">
    <source>
        <dbReference type="SAM" id="Phobius"/>
    </source>
</evidence>
<keyword evidence="2" id="KW-1133">Transmembrane helix</keyword>
<dbReference type="STRING" id="587909.SAMN05421810_104380"/>
<protein>
    <submittedName>
        <fullName evidence="3">Septum formation initiator</fullName>
    </submittedName>
</protein>
<dbReference type="EMBL" id="FOWW01000004">
    <property type="protein sequence ID" value="SFQ07104.1"/>
    <property type="molecule type" value="Genomic_DNA"/>
</dbReference>